<reference evidence="1 2" key="1">
    <citation type="submission" date="2019-09" db="EMBL/GenBank/DDBJ databases">
        <authorList>
            <person name="Depoorter E."/>
        </authorList>
    </citation>
    <scope>NUCLEOTIDE SEQUENCE [LARGE SCALE GENOMIC DNA]</scope>
    <source>
        <strain evidence="1 2">R-17378</strain>
    </source>
</reference>
<evidence type="ECO:0008006" key="3">
    <source>
        <dbReference type="Google" id="ProtNLM"/>
    </source>
</evidence>
<accession>A0ABY6XNG9</accession>
<dbReference type="EMBL" id="CABVQG010000006">
    <property type="protein sequence ID" value="VWC59389.1"/>
    <property type="molecule type" value="Genomic_DNA"/>
</dbReference>
<name>A0ABY6XNG9_9BURK</name>
<dbReference type="Proteomes" id="UP000494120">
    <property type="component" value="Unassembled WGS sequence"/>
</dbReference>
<evidence type="ECO:0000313" key="1">
    <source>
        <dbReference type="EMBL" id="VWC59389.1"/>
    </source>
</evidence>
<proteinExistence type="predicted"/>
<comment type="caution">
    <text evidence="1">The sequence shown here is derived from an EMBL/GenBank/DDBJ whole genome shotgun (WGS) entry which is preliminary data.</text>
</comment>
<sequence length="226" mass="24737">MALSTAAWISPHWIRAYRNAPWFNFRPAMRLHPGTHGFFSITSDRDKRRITKPWILLENPIHVRHVAGSRRSDGMGMQTERAECWRGGRVLFEQMQLRFEREFRGCACLGEGVFTSTESQMSSFCSTHRVTFITAMVICTVASAQTLPSAVPGAPCTTPGIAATYGANGMLLCSASLTWKPAIRASTPTNDGGLVSVVGQRMNRAMASIVDGTAQFVHGMLAPSSN</sequence>
<keyword evidence="2" id="KW-1185">Reference proteome</keyword>
<organism evidence="1 2">
    <name type="scientific">Burkholderia aenigmatica</name>
    <dbReference type="NCBI Taxonomy" id="2015348"/>
    <lineage>
        <taxon>Bacteria</taxon>
        <taxon>Pseudomonadati</taxon>
        <taxon>Pseudomonadota</taxon>
        <taxon>Betaproteobacteria</taxon>
        <taxon>Burkholderiales</taxon>
        <taxon>Burkholderiaceae</taxon>
        <taxon>Burkholderia</taxon>
        <taxon>Burkholderia cepacia complex</taxon>
    </lineage>
</organism>
<gene>
    <name evidence="1" type="ORF">BLA17378_02059</name>
</gene>
<protein>
    <recommendedName>
        <fullName evidence="3">ESPR domain-containing protein</fullName>
    </recommendedName>
</protein>
<evidence type="ECO:0000313" key="2">
    <source>
        <dbReference type="Proteomes" id="UP000494120"/>
    </source>
</evidence>